<evidence type="ECO:0000256" key="1">
    <source>
        <dbReference type="SAM" id="MobiDB-lite"/>
    </source>
</evidence>
<protein>
    <submittedName>
        <fullName evidence="2">Uncharacterized protein</fullName>
    </submittedName>
</protein>
<dbReference type="EMBL" id="MU152867">
    <property type="protein sequence ID" value="KAF9440093.1"/>
    <property type="molecule type" value="Genomic_DNA"/>
</dbReference>
<name>A0A9P6BW12_9AGAR</name>
<dbReference type="OrthoDB" id="3063088at2759"/>
<feature type="region of interest" description="Disordered" evidence="1">
    <location>
        <begin position="65"/>
        <end position="87"/>
    </location>
</feature>
<evidence type="ECO:0000313" key="3">
    <source>
        <dbReference type="Proteomes" id="UP000807342"/>
    </source>
</evidence>
<dbReference type="AlphaFoldDB" id="A0A9P6BW12"/>
<sequence length="243" mass="25585">MLPARIAGSWATLPSSQSFIKIVDIPYFKPGTTEPPNGQEIGDQLIPSPILVNMIKHMQFIHNSPKANSGAKAHTSSPSVNNAGNGATHLTHADAQLQPQGLPPPFSPPLQTWLAPMFTLVSTAALNTLWMTGAAPIGATTSIDAAARKAPTSVPMGLPLPFPPPLPSTLPCPASHWPHSNAGHTNSAPATIWPPPLPPISFPSLSSVVEDDIMNFSFNEDEAHKAAGPQPGNYAVLLIAHRL</sequence>
<feature type="compositionally biased region" description="Polar residues" evidence="1">
    <location>
        <begin position="74"/>
        <end position="85"/>
    </location>
</feature>
<comment type="caution">
    <text evidence="2">The sequence shown here is derived from an EMBL/GenBank/DDBJ whole genome shotgun (WGS) entry which is preliminary data.</text>
</comment>
<accession>A0A9P6BW12</accession>
<evidence type="ECO:0000313" key="2">
    <source>
        <dbReference type="EMBL" id="KAF9440093.1"/>
    </source>
</evidence>
<reference evidence="2" key="1">
    <citation type="submission" date="2020-11" db="EMBL/GenBank/DDBJ databases">
        <authorList>
            <consortium name="DOE Joint Genome Institute"/>
            <person name="Ahrendt S."/>
            <person name="Riley R."/>
            <person name="Andreopoulos W."/>
            <person name="Labutti K."/>
            <person name="Pangilinan J."/>
            <person name="Ruiz-Duenas F.J."/>
            <person name="Barrasa J.M."/>
            <person name="Sanchez-Garcia M."/>
            <person name="Camarero S."/>
            <person name="Miyauchi S."/>
            <person name="Serrano A."/>
            <person name="Linde D."/>
            <person name="Babiker R."/>
            <person name="Drula E."/>
            <person name="Ayuso-Fernandez I."/>
            <person name="Pacheco R."/>
            <person name="Padilla G."/>
            <person name="Ferreira P."/>
            <person name="Barriuso J."/>
            <person name="Kellner H."/>
            <person name="Castanera R."/>
            <person name="Alfaro M."/>
            <person name="Ramirez L."/>
            <person name="Pisabarro A.G."/>
            <person name="Kuo A."/>
            <person name="Tritt A."/>
            <person name="Lipzen A."/>
            <person name="He G."/>
            <person name="Yan M."/>
            <person name="Ng V."/>
            <person name="Cullen D."/>
            <person name="Martin F."/>
            <person name="Rosso M.-N."/>
            <person name="Henrissat B."/>
            <person name="Hibbett D."/>
            <person name="Martinez A.T."/>
            <person name="Grigoriev I.V."/>
        </authorList>
    </citation>
    <scope>NUCLEOTIDE SEQUENCE</scope>
    <source>
        <strain evidence="2">MF-IS2</strain>
    </source>
</reference>
<dbReference type="Proteomes" id="UP000807342">
    <property type="component" value="Unassembled WGS sequence"/>
</dbReference>
<gene>
    <name evidence="2" type="ORF">P691DRAFT_768280</name>
</gene>
<keyword evidence="3" id="KW-1185">Reference proteome</keyword>
<organism evidence="2 3">
    <name type="scientific">Macrolepiota fuliginosa MF-IS2</name>
    <dbReference type="NCBI Taxonomy" id="1400762"/>
    <lineage>
        <taxon>Eukaryota</taxon>
        <taxon>Fungi</taxon>
        <taxon>Dikarya</taxon>
        <taxon>Basidiomycota</taxon>
        <taxon>Agaricomycotina</taxon>
        <taxon>Agaricomycetes</taxon>
        <taxon>Agaricomycetidae</taxon>
        <taxon>Agaricales</taxon>
        <taxon>Agaricineae</taxon>
        <taxon>Agaricaceae</taxon>
        <taxon>Macrolepiota</taxon>
    </lineage>
</organism>
<proteinExistence type="predicted"/>